<dbReference type="AlphaFoldDB" id="A0A7K3M1Z4"/>
<dbReference type="EMBL" id="WLZY01000002">
    <property type="protein sequence ID" value="NDL57313.1"/>
    <property type="molecule type" value="Genomic_DNA"/>
</dbReference>
<organism evidence="2 3">
    <name type="scientific">Phytoactinopolyspora mesophila</name>
    <dbReference type="NCBI Taxonomy" id="2650750"/>
    <lineage>
        <taxon>Bacteria</taxon>
        <taxon>Bacillati</taxon>
        <taxon>Actinomycetota</taxon>
        <taxon>Actinomycetes</taxon>
        <taxon>Jiangellales</taxon>
        <taxon>Jiangellaceae</taxon>
        <taxon>Phytoactinopolyspora</taxon>
    </lineage>
</organism>
<dbReference type="RefSeq" id="WP_162449963.1">
    <property type="nucleotide sequence ID" value="NZ_WLZY01000002.1"/>
</dbReference>
<feature type="domain" description="Beta-lactamase class A catalytic" evidence="1">
    <location>
        <begin position="23"/>
        <end position="268"/>
    </location>
</feature>
<evidence type="ECO:0000313" key="2">
    <source>
        <dbReference type="EMBL" id="NDL57313.1"/>
    </source>
</evidence>
<accession>A0A7K3M1Z4</accession>
<evidence type="ECO:0000259" key="1">
    <source>
        <dbReference type="Pfam" id="PF13354"/>
    </source>
</evidence>
<dbReference type="InterPro" id="IPR000871">
    <property type="entry name" value="Beta-lactam_class-A"/>
</dbReference>
<proteinExistence type="predicted"/>
<keyword evidence="3" id="KW-1185">Reference proteome</keyword>
<dbReference type="InterPro" id="IPR045155">
    <property type="entry name" value="Beta-lactam_cat"/>
</dbReference>
<protein>
    <submittedName>
        <fullName evidence="2">Serine hydrolase</fullName>
    </submittedName>
</protein>
<dbReference type="PANTHER" id="PTHR35333">
    <property type="entry name" value="BETA-LACTAMASE"/>
    <property type="match status" value="1"/>
</dbReference>
<dbReference type="Pfam" id="PF13354">
    <property type="entry name" value="Beta-lactamase2"/>
    <property type="match status" value="1"/>
</dbReference>
<gene>
    <name evidence="2" type="ORF">F7O44_09550</name>
</gene>
<reference evidence="2 3" key="1">
    <citation type="submission" date="2019-11" db="EMBL/GenBank/DDBJ databases">
        <authorList>
            <person name="Li X.-J."/>
            <person name="Feng X.-M."/>
        </authorList>
    </citation>
    <scope>NUCLEOTIDE SEQUENCE [LARGE SCALE GENOMIC DNA]</scope>
    <source>
        <strain evidence="2 3">XMNu-373</strain>
    </source>
</reference>
<evidence type="ECO:0000313" key="3">
    <source>
        <dbReference type="Proteomes" id="UP000460435"/>
    </source>
</evidence>
<dbReference type="SUPFAM" id="SSF56601">
    <property type="entry name" value="beta-lactamase/transpeptidase-like"/>
    <property type="match status" value="1"/>
</dbReference>
<keyword evidence="2" id="KW-0378">Hydrolase</keyword>
<name>A0A7K3M1Z4_9ACTN</name>
<dbReference type="Gene3D" id="3.40.710.10">
    <property type="entry name" value="DD-peptidase/beta-lactamase superfamily"/>
    <property type="match status" value="1"/>
</dbReference>
<dbReference type="Proteomes" id="UP000460435">
    <property type="component" value="Unassembled WGS sequence"/>
</dbReference>
<dbReference type="PANTHER" id="PTHR35333:SF3">
    <property type="entry name" value="BETA-LACTAMASE-TYPE TRANSPEPTIDASE FOLD CONTAINING PROTEIN"/>
    <property type="match status" value="1"/>
</dbReference>
<sequence>MTGATIAKIERSFQDAGVFGCLHATDLHDRSREVSFQADEQVVLASVFKLPLAVAFARMVDAGEIDPLATTTFDPAQRTPGSTGIAAMTDPVTLSWRDAVRSMMTVSDNAAADALFDLVGASRISAMLADIGLTATRVVGGTRDLYASLVDDFGSASLDEAIRHVQNAATLSELSTFDAGRAANNVGTCLDMTKLLEAVWQDRAASSEQCAFLRSVMAQQVWTQRLAAAFPFDDVVVSGKTGTFVALRHECGVVEYPNGEAYAIAVFTLSTRGRLILPSADASIAHAAKLAVAALRHPAR</sequence>
<dbReference type="GO" id="GO:0008800">
    <property type="term" value="F:beta-lactamase activity"/>
    <property type="evidence" value="ECO:0007669"/>
    <property type="project" value="InterPro"/>
</dbReference>
<dbReference type="InterPro" id="IPR012338">
    <property type="entry name" value="Beta-lactam/transpept-like"/>
</dbReference>
<dbReference type="GO" id="GO:0046677">
    <property type="term" value="P:response to antibiotic"/>
    <property type="evidence" value="ECO:0007669"/>
    <property type="project" value="InterPro"/>
</dbReference>
<comment type="caution">
    <text evidence="2">The sequence shown here is derived from an EMBL/GenBank/DDBJ whole genome shotgun (WGS) entry which is preliminary data.</text>
</comment>
<dbReference type="GO" id="GO:0030655">
    <property type="term" value="P:beta-lactam antibiotic catabolic process"/>
    <property type="evidence" value="ECO:0007669"/>
    <property type="project" value="InterPro"/>
</dbReference>